<protein>
    <submittedName>
        <fullName evidence="1">Gamma carbonic anhydrase family protein</fullName>
    </submittedName>
</protein>
<proteinExistence type="predicted"/>
<dbReference type="InterPro" id="IPR011004">
    <property type="entry name" value="Trimer_LpxA-like_sf"/>
</dbReference>
<dbReference type="PANTHER" id="PTHR13061">
    <property type="entry name" value="DYNACTIN SUBUNIT P25"/>
    <property type="match status" value="1"/>
</dbReference>
<sequence>MQMTNHGGGTLLPFRGICPQLADDVYVAPGARIIGDVEIGAGSSIWFNCVLRGDVNSIRVGQGSNIQDGTVVHVSRKTHPTHIGNDVLIGHMAMIHGCSLQDRSFVGLSSIVMDGCVIEEDGMLAAGSLLSPGKYIGAKELWMGRPARRVRVLEDAEIAAYRQGVLGYAELAQVYLSEAQRRDGKDAQ</sequence>
<dbReference type="Pfam" id="PF00132">
    <property type="entry name" value="Hexapep"/>
    <property type="match status" value="1"/>
</dbReference>
<keyword evidence="2" id="KW-1185">Reference proteome</keyword>
<dbReference type="InterPro" id="IPR050484">
    <property type="entry name" value="Transf_Hexapept/Carb_Anhydrase"/>
</dbReference>
<evidence type="ECO:0000313" key="2">
    <source>
        <dbReference type="Proteomes" id="UP000602381"/>
    </source>
</evidence>
<gene>
    <name evidence="1" type="ORF">GCM10007972_21660</name>
</gene>
<dbReference type="CDD" id="cd04645">
    <property type="entry name" value="LbH_gamma_CA_like"/>
    <property type="match status" value="1"/>
</dbReference>
<dbReference type="SUPFAM" id="SSF51161">
    <property type="entry name" value="Trimeric LpxA-like enzymes"/>
    <property type="match status" value="1"/>
</dbReference>
<dbReference type="PANTHER" id="PTHR13061:SF29">
    <property type="entry name" value="GAMMA CARBONIC ANHYDRASE-LIKE 1, MITOCHONDRIAL-RELATED"/>
    <property type="match status" value="1"/>
</dbReference>
<dbReference type="Proteomes" id="UP000602381">
    <property type="component" value="Unassembled WGS sequence"/>
</dbReference>
<evidence type="ECO:0000313" key="1">
    <source>
        <dbReference type="EMBL" id="GGO14477.1"/>
    </source>
</evidence>
<name>A0ABQ2LEZ3_9PROT</name>
<dbReference type="InterPro" id="IPR001451">
    <property type="entry name" value="Hexapep"/>
</dbReference>
<dbReference type="InterPro" id="IPR047324">
    <property type="entry name" value="LbH_gamma_CA-like"/>
</dbReference>
<comment type="caution">
    <text evidence="1">The sequence shown here is derived from an EMBL/GenBank/DDBJ whole genome shotgun (WGS) entry which is preliminary data.</text>
</comment>
<accession>A0ABQ2LEZ3</accession>
<reference evidence="2" key="1">
    <citation type="journal article" date="2019" name="Int. J. Syst. Evol. Microbiol.">
        <title>The Global Catalogue of Microorganisms (GCM) 10K type strain sequencing project: providing services to taxonomists for standard genome sequencing and annotation.</title>
        <authorList>
            <consortium name="The Broad Institute Genomics Platform"/>
            <consortium name="The Broad Institute Genome Sequencing Center for Infectious Disease"/>
            <person name="Wu L."/>
            <person name="Ma J."/>
        </authorList>
    </citation>
    <scope>NUCLEOTIDE SEQUENCE [LARGE SCALE GENOMIC DNA]</scope>
    <source>
        <strain evidence="2">JCM 17843</strain>
    </source>
</reference>
<dbReference type="Gene3D" id="2.160.10.10">
    <property type="entry name" value="Hexapeptide repeat proteins"/>
    <property type="match status" value="1"/>
</dbReference>
<dbReference type="EMBL" id="BMOV01000008">
    <property type="protein sequence ID" value="GGO14477.1"/>
    <property type="molecule type" value="Genomic_DNA"/>
</dbReference>
<organism evidence="1 2">
    <name type="scientific">Iodidimonas muriae</name>
    <dbReference type="NCBI Taxonomy" id="261467"/>
    <lineage>
        <taxon>Bacteria</taxon>
        <taxon>Pseudomonadati</taxon>
        <taxon>Pseudomonadota</taxon>
        <taxon>Alphaproteobacteria</taxon>
        <taxon>Iodidimonadales</taxon>
        <taxon>Iodidimonadaceae</taxon>
        <taxon>Iodidimonas</taxon>
    </lineage>
</organism>